<dbReference type="InterPro" id="IPR012675">
    <property type="entry name" value="Beta-grasp_dom_sf"/>
</dbReference>
<organism evidence="2 3">
    <name type="scientific">Methylocella silvestris (strain DSM 15510 / CIP 108128 / LMG 27833 / NCIMB 13906 / BL2)</name>
    <dbReference type="NCBI Taxonomy" id="395965"/>
    <lineage>
        <taxon>Bacteria</taxon>
        <taxon>Pseudomonadati</taxon>
        <taxon>Pseudomonadota</taxon>
        <taxon>Alphaproteobacteria</taxon>
        <taxon>Hyphomicrobiales</taxon>
        <taxon>Beijerinckiaceae</taxon>
        <taxon>Methylocella</taxon>
    </lineage>
</organism>
<dbReference type="PROSITE" id="PS00197">
    <property type="entry name" value="2FE2S_FER_1"/>
    <property type="match status" value="1"/>
</dbReference>
<evidence type="ECO:0000313" key="2">
    <source>
        <dbReference type="EMBL" id="ACK50431.1"/>
    </source>
</evidence>
<proteinExistence type="predicted"/>
<gene>
    <name evidence="2" type="ordered locus">Msil_1473</name>
</gene>
<dbReference type="HOGENOM" id="CLU_082632_4_0_5"/>
<dbReference type="InterPro" id="IPR036010">
    <property type="entry name" value="2Fe-2S_ferredoxin-like_sf"/>
</dbReference>
<dbReference type="AlphaFoldDB" id="B8ESU6"/>
<dbReference type="PROSITE" id="PS51085">
    <property type="entry name" value="2FE2S_FER_2"/>
    <property type="match status" value="1"/>
</dbReference>
<dbReference type="STRING" id="395965.Msil_1473"/>
<feature type="domain" description="2Fe-2S ferredoxin-type" evidence="1">
    <location>
        <begin position="4"/>
        <end position="104"/>
    </location>
</feature>
<evidence type="ECO:0000313" key="3">
    <source>
        <dbReference type="Proteomes" id="UP000002257"/>
    </source>
</evidence>
<dbReference type="Pfam" id="PF00111">
    <property type="entry name" value="Fer2"/>
    <property type="match status" value="1"/>
</dbReference>
<evidence type="ECO:0000259" key="1">
    <source>
        <dbReference type="PROSITE" id="PS51085"/>
    </source>
</evidence>
<dbReference type="InterPro" id="IPR001041">
    <property type="entry name" value="2Fe-2S_ferredoxin-type"/>
</dbReference>
<reference evidence="2 3" key="1">
    <citation type="journal article" date="2010" name="J. Bacteriol.">
        <title>Complete genome sequence of the aerobic facultative methanotroph Methylocella silvestris BL2.</title>
        <authorList>
            <person name="Chen Y."/>
            <person name="Crombie A."/>
            <person name="Rahman M.T."/>
            <person name="Dedysh S.N."/>
            <person name="Liesack W."/>
            <person name="Stott M.B."/>
            <person name="Alam M."/>
            <person name="Theisen A.R."/>
            <person name="Murrell J.C."/>
            <person name="Dunfield P.F."/>
        </authorList>
    </citation>
    <scope>NUCLEOTIDE SEQUENCE [LARGE SCALE GENOMIC DNA]</scope>
    <source>
        <strain evidence="3">DSM 15510 / CIP 108128 / LMG 27833 / NCIMB 13906 / BL2</strain>
    </source>
</reference>
<dbReference type="GO" id="GO:0051537">
    <property type="term" value="F:2 iron, 2 sulfur cluster binding"/>
    <property type="evidence" value="ECO:0007669"/>
    <property type="project" value="InterPro"/>
</dbReference>
<keyword evidence="3" id="KW-1185">Reference proteome</keyword>
<dbReference type="EMBL" id="CP001280">
    <property type="protein sequence ID" value="ACK50431.1"/>
    <property type="molecule type" value="Genomic_DNA"/>
</dbReference>
<dbReference type="eggNOG" id="COG1018">
    <property type="taxonomic scope" value="Bacteria"/>
</dbReference>
<accession>B8ESU6</accession>
<dbReference type="SUPFAM" id="SSF54292">
    <property type="entry name" value="2Fe-2S ferredoxin-like"/>
    <property type="match status" value="1"/>
</dbReference>
<dbReference type="Gene3D" id="3.10.20.30">
    <property type="match status" value="1"/>
</dbReference>
<sequence length="117" mass="12505">MASERFTLTLEGHGASSGYADERVLVALERAQGFGQIKNMPCRLPVGCRRGGCGICRVRVLAGAYRRDPMSRTHVSVEDEGAGLVLACCIYPLSDLSLRLEPPAAVKGMGQKAIQQG</sequence>
<dbReference type="CDD" id="cd00207">
    <property type="entry name" value="fer2"/>
    <property type="match status" value="1"/>
</dbReference>
<dbReference type="RefSeq" id="WP_012590501.1">
    <property type="nucleotide sequence ID" value="NC_011666.1"/>
</dbReference>
<dbReference type="Proteomes" id="UP000002257">
    <property type="component" value="Chromosome"/>
</dbReference>
<dbReference type="InterPro" id="IPR006058">
    <property type="entry name" value="2Fe2S_fd_BS"/>
</dbReference>
<name>B8ESU6_METSB</name>
<protein>
    <submittedName>
        <fullName evidence="2">Ferredoxin</fullName>
    </submittedName>
</protein>
<dbReference type="KEGG" id="msl:Msil_1473"/>